<evidence type="ECO:0000256" key="1">
    <source>
        <dbReference type="ARBA" id="ARBA00022737"/>
    </source>
</evidence>
<sequence length="137" mass="15493">LTLRTPTTKLDNESTKRIVVWAGAILQEPHRAVLQQSKHLPSRVYVSARSKGSPSYMYGIVPTQWITAVNGQTIKTLQDFVDAVKGLPDNEYVRVKTISFDLVPCVLSIKVCHHYWPTAEMIRDPESDCGWRTVKLV</sequence>
<feature type="non-terminal residue" evidence="3">
    <location>
        <position position="1"/>
    </location>
</feature>
<dbReference type="SUPFAM" id="SSF50156">
    <property type="entry name" value="PDZ domain-like"/>
    <property type="match status" value="1"/>
</dbReference>
<dbReference type="InterPro" id="IPR025926">
    <property type="entry name" value="PDZ-like_dom"/>
</dbReference>
<evidence type="ECO:0000259" key="2">
    <source>
        <dbReference type="Pfam" id="PF12812"/>
    </source>
</evidence>
<reference evidence="4" key="1">
    <citation type="journal article" date="2018" name="Nat. Microbiol.">
        <title>Leveraging single-cell genomics to expand the fungal tree of life.</title>
        <authorList>
            <person name="Ahrendt S.R."/>
            <person name="Quandt C.A."/>
            <person name="Ciobanu D."/>
            <person name="Clum A."/>
            <person name="Salamov A."/>
            <person name="Andreopoulos B."/>
            <person name="Cheng J.F."/>
            <person name="Woyke T."/>
            <person name="Pelin A."/>
            <person name="Henrissat B."/>
            <person name="Reynolds N.K."/>
            <person name="Benny G.L."/>
            <person name="Smith M.E."/>
            <person name="James T.Y."/>
            <person name="Grigoriev I.V."/>
        </authorList>
    </citation>
    <scope>NUCLEOTIDE SEQUENCE [LARGE SCALE GENOMIC DNA]</scope>
</reference>
<feature type="domain" description="PDZ-like" evidence="2">
    <location>
        <begin position="15"/>
        <end position="90"/>
    </location>
</feature>
<dbReference type="EMBL" id="KZ996135">
    <property type="protein sequence ID" value="RKO89366.1"/>
    <property type="molecule type" value="Genomic_DNA"/>
</dbReference>
<dbReference type="Proteomes" id="UP000269721">
    <property type="component" value="Unassembled WGS sequence"/>
</dbReference>
<protein>
    <recommendedName>
        <fullName evidence="2">PDZ-like domain-containing protein</fullName>
    </recommendedName>
</protein>
<dbReference type="PANTHER" id="PTHR46366">
    <property type="entry name" value="PRO-APOPTOTIC SERINE PROTEASE NMA111"/>
    <property type="match status" value="1"/>
</dbReference>
<dbReference type="InterPro" id="IPR036034">
    <property type="entry name" value="PDZ_sf"/>
</dbReference>
<organism evidence="3 4">
    <name type="scientific">Blyttiomyces helicus</name>
    <dbReference type="NCBI Taxonomy" id="388810"/>
    <lineage>
        <taxon>Eukaryota</taxon>
        <taxon>Fungi</taxon>
        <taxon>Fungi incertae sedis</taxon>
        <taxon>Chytridiomycota</taxon>
        <taxon>Chytridiomycota incertae sedis</taxon>
        <taxon>Chytridiomycetes</taxon>
        <taxon>Chytridiomycetes incertae sedis</taxon>
        <taxon>Blyttiomyces</taxon>
    </lineage>
</organism>
<evidence type="ECO:0000313" key="3">
    <source>
        <dbReference type="EMBL" id="RKO89366.1"/>
    </source>
</evidence>
<dbReference type="PANTHER" id="PTHR46366:SF8">
    <property type="entry name" value="PRO-APOPTOTIC SERINE PROTEASE NMA111"/>
    <property type="match status" value="1"/>
</dbReference>
<gene>
    <name evidence="3" type="ORF">BDK51DRAFT_20293</name>
</gene>
<dbReference type="AlphaFoldDB" id="A0A4P9WFZ8"/>
<evidence type="ECO:0000313" key="4">
    <source>
        <dbReference type="Proteomes" id="UP000269721"/>
    </source>
</evidence>
<name>A0A4P9WFZ8_9FUNG</name>
<accession>A0A4P9WFZ8</accession>
<dbReference type="Pfam" id="PF12812">
    <property type="entry name" value="PDZ_1"/>
    <property type="match status" value="1"/>
</dbReference>
<proteinExistence type="predicted"/>
<keyword evidence="1" id="KW-0677">Repeat</keyword>
<dbReference type="OrthoDB" id="4217619at2759"/>
<keyword evidence="4" id="KW-1185">Reference proteome</keyword>
<dbReference type="Gene3D" id="2.30.42.10">
    <property type="match status" value="1"/>
</dbReference>